<evidence type="ECO:0000313" key="2">
    <source>
        <dbReference type="Proteomes" id="UP000196320"/>
    </source>
</evidence>
<evidence type="ECO:0000313" key="1">
    <source>
        <dbReference type="EMBL" id="SJN16536.1"/>
    </source>
</evidence>
<dbReference type="Proteomes" id="UP000196320">
    <property type="component" value="Unassembled WGS sequence"/>
</dbReference>
<keyword evidence="2" id="KW-1185">Reference proteome</keyword>
<sequence>MAGASNRFLAAFWAVFGCPFTGFFGAGLPACGLPVPRAGLRRSFFIGSA</sequence>
<dbReference type="PROSITE" id="PS51257">
    <property type="entry name" value="PROKAR_LIPOPROTEIN"/>
    <property type="match status" value="1"/>
</dbReference>
<dbReference type="AlphaFoldDB" id="A0A1R4I9Z3"/>
<protein>
    <submittedName>
        <fullName evidence="1">Uncharacterized protein</fullName>
    </submittedName>
</protein>
<proteinExistence type="predicted"/>
<name>A0A1R4I9Z3_9MICO</name>
<organism evidence="1 2">
    <name type="scientific">Microbacterium esteraromaticum</name>
    <dbReference type="NCBI Taxonomy" id="57043"/>
    <lineage>
        <taxon>Bacteria</taxon>
        <taxon>Bacillati</taxon>
        <taxon>Actinomycetota</taxon>
        <taxon>Actinomycetes</taxon>
        <taxon>Micrococcales</taxon>
        <taxon>Microbacteriaceae</taxon>
        <taxon>Microbacterium</taxon>
    </lineage>
</organism>
<accession>A0A1R4I9Z3</accession>
<reference evidence="1 2" key="1">
    <citation type="submission" date="2017-02" db="EMBL/GenBank/DDBJ databases">
        <authorList>
            <person name="Peterson S.W."/>
        </authorList>
    </citation>
    <scope>NUCLEOTIDE SEQUENCE [LARGE SCALE GENOMIC DNA]</scope>
    <source>
        <strain evidence="1 2">B Mb 05.01</strain>
    </source>
</reference>
<gene>
    <name evidence="1" type="ORF">FM104_00950</name>
</gene>
<dbReference type="EMBL" id="FUKO01000003">
    <property type="protein sequence ID" value="SJN16536.1"/>
    <property type="molecule type" value="Genomic_DNA"/>
</dbReference>